<keyword evidence="1" id="KW-0812">Transmembrane</keyword>
<accession>A0AAD3SBV6</accession>
<protein>
    <submittedName>
        <fullName evidence="2">Uncharacterized protein</fullName>
    </submittedName>
</protein>
<proteinExistence type="predicted"/>
<comment type="caution">
    <text evidence="2">The sequence shown here is derived from an EMBL/GenBank/DDBJ whole genome shotgun (WGS) entry which is preliminary data.</text>
</comment>
<name>A0AAD3SBV6_NEPGR</name>
<dbReference type="EMBL" id="BSYO01000007">
    <property type="protein sequence ID" value="GMH07991.1"/>
    <property type="molecule type" value="Genomic_DNA"/>
</dbReference>
<sequence length="168" mass="19688">MMPRTIWDKDSMGPRNIVMLIIILVFPWQLHCPVAFVKPWLTRWCNHIGNNQTRNTRGVSSMIGSFPILSQSIFMRFSQPTLNNPLETTMDIRRSGLKQITRWLWPLDGISFGGCQSDMQVAIQIQLIWRKSHWYCLLVSRLSMQDSNEVAKAPTWIQEQVVKRRKEM</sequence>
<organism evidence="2 3">
    <name type="scientific">Nepenthes gracilis</name>
    <name type="common">Slender pitcher plant</name>
    <dbReference type="NCBI Taxonomy" id="150966"/>
    <lineage>
        <taxon>Eukaryota</taxon>
        <taxon>Viridiplantae</taxon>
        <taxon>Streptophyta</taxon>
        <taxon>Embryophyta</taxon>
        <taxon>Tracheophyta</taxon>
        <taxon>Spermatophyta</taxon>
        <taxon>Magnoliopsida</taxon>
        <taxon>eudicotyledons</taxon>
        <taxon>Gunneridae</taxon>
        <taxon>Pentapetalae</taxon>
        <taxon>Caryophyllales</taxon>
        <taxon>Nepenthaceae</taxon>
        <taxon>Nepenthes</taxon>
    </lineage>
</organism>
<evidence type="ECO:0000313" key="3">
    <source>
        <dbReference type="Proteomes" id="UP001279734"/>
    </source>
</evidence>
<reference evidence="2" key="1">
    <citation type="submission" date="2023-05" db="EMBL/GenBank/DDBJ databases">
        <title>Nepenthes gracilis genome sequencing.</title>
        <authorList>
            <person name="Fukushima K."/>
        </authorList>
    </citation>
    <scope>NUCLEOTIDE SEQUENCE</scope>
    <source>
        <strain evidence="2">SING2019-196</strain>
    </source>
</reference>
<gene>
    <name evidence="2" type="ORF">Nepgr_009831</name>
</gene>
<keyword evidence="1" id="KW-1133">Transmembrane helix</keyword>
<evidence type="ECO:0000313" key="2">
    <source>
        <dbReference type="EMBL" id="GMH07991.1"/>
    </source>
</evidence>
<evidence type="ECO:0000256" key="1">
    <source>
        <dbReference type="SAM" id="Phobius"/>
    </source>
</evidence>
<keyword evidence="3" id="KW-1185">Reference proteome</keyword>
<dbReference type="AlphaFoldDB" id="A0AAD3SBV6"/>
<dbReference type="Proteomes" id="UP001279734">
    <property type="component" value="Unassembled WGS sequence"/>
</dbReference>
<keyword evidence="1" id="KW-0472">Membrane</keyword>
<feature type="transmembrane region" description="Helical" evidence="1">
    <location>
        <begin position="12"/>
        <end position="30"/>
    </location>
</feature>